<feature type="compositionally biased region" description="Low complexity" evidence="1">
    <location>
        <begin position="139"/>
        <end position="148"/>
    </location>
</feature>
<name>A0A448WZ64_9PLAT</name>
<evidence type="ECO:0000313" key="2">
    <source>
        <dbReference type="EMBL" id="VEL23851.1"/>
    </source>
</evidence>
<protein>
    <submittedName>
        <fullName evidence="2">Uncharacterized protein</fullName>
    </submittedName>
</protein>
<sequence>MIGLNGQTLAASDTATILTWLGSYPAGVPLHVTVESRPVGPQKPSDTPLIAGSFSKLASSLNTPDLKEGSGICQVCATLPDCQESSPRPVQRHRSCCEDDDICISPLAYNQLRDDTFNKALPQSTMDTLPPKVDLKQGSCSDSSSTSSLMSLHLMTPPQQQITQETAMHTFG</sequence>
<comment type="caution">
    <text evidence="2">The sequence shown here is derived from an EMBL/GenBank/DDBJ whole genome shotgun (WGS) entry which is preliminary data.</text>
</comment>
<dbReference type="Proteomes" id="UP000784294">
    <property type="component" value="Unassembled WGS sequence"/>
</dbReference>
<evidence type="ECO:0000313" key="3">
    <source>
        <dbReference type="Proteomes" id="UP000784294"/>
    </source>
</evidence>
<gene>
    <name evidence="2" type="ORF">PXEA_LOCUS17291</name>
</gene>
<proteinExistence type="predicted"/>
<evidence type="ECO:0000256" key="1">
    <source>
        <dbReference type="SAM" id="MobiDB-lite"/>
    </source>
</evidence>
<feature type="region of interest" description="Disordered" evidence="1">
    <location>
        <begin position="122"/>
        <end position="148"/>
    </location>
</feature>
<keyword evidence="3" id="KW-1185">Reference proteome</keyword>
<organism evidence="2 3">
    <name type="scientific">Protopolystoma xenopodis</name>
    <dbReference type="NCBI Taxonomy" id="117903"/>
    <lineage>
        <taxon>Eukaryota</taxon>
        <taxon>Metazoa</taxon>
        <taxon>Spiralia</taxon>
        <taxon>Lophotrochozoa</taxon>
        <taxon>Platyhelminthes</taxon>
        <taxon>Monogenea</taxon>
        <taxon>Polyopisthocotylea</taxon>
        <taxon>Polystomatidea</taxon>
        <taxon>Polystomatidae</taxon>
        <taxon>Protopolystoma</taxon>
    </lineage>
</organism>
<dbReference type="EMBL" id="CAAALY010064354">
    <property type="protein sequence ID" value="VEL23851.1"/>
    <property type="molecule type" value="Genomic_DNA"/>
</dbReference>
<accession>A0A448WZ64</accession>
<dbReference type="AlphaFoldDB" id="A0A448WZ64"/>
<reference evidence="2" key="1">
    <citation type="submission" date="2018-11" db="EMBL/GenBank/DDBJ databases">
        <authorList>
            <consortium name="Pathogen Informatics"/>
        </authorList>
    </citation>
    <scope>NUCLEOTIDE SEQUENCE</scope>
</reference>